<dbReference type="Gene3D" id="1.10.600.10">
    <property type="entry name" value="Farnesyl Diphosphate Synthase"/>
    <property type="match status" value="1"/>
</dbReference>
<dbReference type="PROSITE" id="PS00723">
    <property type="entry name" value="POLYPRENYL_SYNTHASE_1"/>
    <property type="match status" value="1"/>
</dbReference>
<evidence type="ECO:0000256" key="5">
    <source>
        <dbReference type="ARBA" id="ARBA00022723"/>
    </source>
</evidence>
<dbReference type="GO" id="GO:0046872">
    <property type="term" value="F:metal ion binding"/>
    <property type="evidence" value="ECO:0007669"/>
    <property type="project" value="UniProtKB-KW"/>
</dbReference>
<dbReference type="EMBL" id="CP066007">
    <property type="protein sequence ID" value="QQB45415.1"/>
    <property type="molecule type" value="Genomic_DNA"/>
</dbReference>
<dbReference type="EMBL" id="CP069534">
    <property type="protein sequence ID" value="QRP69837.1"/>
    <property type="molecule type" value="Genomic_DNA"/>
</dbReference>
<dbReference type="PROSITE" id="PS00444">
    <property type="entry name" value="POLYPRENYL_SYNTHASE_2"/>
    <property type="match status" value="1"/>
</dbReference>
<evidence type="ECO:0000256" key="4">
    <source>
        <dbReference type="ARBA" id="ARBA00022679"/>
    </source>
</evidence>
<protein>
    <submittedName>
        <fullName evidence="8">Polyprenyl synthetase family protein</fullName>
    </submittedName>
</protein>
<sequence length="358" mass="38256">MAFELASVQAGVTKNLQEFLASHRPHVSAIGSHVDVASEALSDFVVSGGKRVRPLYAWAGYVGGGGDESNTAVQRACSSLEFIQACALIHDDIIDASDTRRGNPTVHRRMETYLRDYPGFSGPTERAAEFGTSVAILIGDLALVWAEDMFMESGVELSDLMRARPAWNAMRAEVIGGQILDISAEAVGETSEDTARRVNIYKTASYTITRPLQIGGLLAGVDDSTLEAFAGYGRNLGIAFQLRDDLLGVFGDPSVTGKPAGDDLREGKRTELLAVAVDKLNGTPEAQYLLDNVGTTSDPATIARLADIIRASGAADDMERRIATLRDTGLSCLDTAAISDDATTILKELAIKTTQRTK</sequence>
<dbReference type="InterPro" id="IPR033749">
    <property type="entry name" value="Polyprenyl_synt_CS"/>
</dbReference>
<dbReference type="GO" id="GO:0004659">
    <property type="term" value="F:prenyltransferase activity"/>
    <property type="evidence" value="ECO:0007669"/>
    <property type="project" value="InterPro"/>
</dbReference>
<reference evidence="8 10" key="1">
    <citation type="submission" date="2020-12" db="EMBL/GenBank/DDBJ databases">
        <title>FDA dAtabase for Regulatory Grade micrObial Sequences (FDA-ARGOS): Supporting development and validation of Infectious Disease Dx tests.</title>
        <authorList>
            <person name="Sproer C."/>
            <person name="Gronow S."/>
            <person name="Severitt S."/>
            <person name="Schroder I."/>
            <person name="Tallon L."/>
            <person name="Sadzewicz L."/>
            <person name="Zhao X."/>
            <person name="Boylan J."/>
            <person name="Ott S."/>
            <person name="Bowen H."/>
            <person name="Vavikolanu K."/>
            <person name="Mehta A."/>
            <person name="Aluvathingal J."/>
            <person name="Nadendla S."/>
            <person name="Lowell S."/>
            <person name="Myers T."/>
            <person name="Yan Y."/>
            <person name="Sichtig H."/>
        </authorList>
    </citation>
    <scope>NUCLEOTIDE SEQUENCE [LARGE SCALE GENOMIC DNA]</scope>
    <source>
        <strain evidence="8 10">FDAARGOS_1053</strain>
        <strain evidence="9">FDAARGOS_1191</strain>
    </source>
</reference>
<dbReference type="SFLD" id="SFLDG01017">
    <property type="entry name" value="Polyprenyl_Transferase_Like"/>
    <property type="match status" value="1"/>
</dbReference>
<dbReference type="SUPFAM" id="SSF48576">
    <property type="entry name" value="Terpenoid synthases"/>
    <property type="match status" value="1"/>
</dbReference>
<dbReference type="InterPro" id="IPR000092">
    <property type="entry name" value="Polyprenyl_synt"/>
</dbReference>
<evidence type="ECO:0000256" key="3">
    <source>
        <dbReference type="ARBA" id="ARBA00006706"/>
    </source>
</evidence>
<keyword evidence="5" id="KW-0479">Metal-binding</keyword>
<dbReference type="CDD" id="cd00685">
    <property type="entry name" value="Trans_IPPS_HT"/>
    <property type="match status" value="1"/>
</dbReference>
<gene>
    <name evidence="8" type="ORF">I6I10_07680</name>
    <name evidence="9" type="ORF">I6J21_08485</name>
</gene>
<dbReference type="GeneID" id="92760450"/>
<dbReference type="OrthoDB" id="4497239at2"/>
<dbReference type="GO" id="GO:0008299">
    <property type="term" value="P:isoprenoid biosynthetic process"/>
    <property type="evidence" value="ECO:0007669"/>
    <property type="project" value="InterPro"/>
</dbReference>
<evidence type="ECO:0000256" key="7">
    <source>
        <dbReference type="RuleBase" id="RU004466"/>
    </source>
</evidence>
<dbReference type="Pfam" id="PF00348">
    <property type="entry name" value="polyprenyl_synt"/>
    <property type="match status" value="1"/>
</dbReference>
<comment type="similarity">
    <text evidence="3 7">Belongs to the FPP/GGPP synthase family.</text>
</comment>
<evidence type="ECO:0000313" key="9">
    <source>
        <dbReference type="EMBL" id="QRP69837.1"/>
    </source>
</evidence>
<keyword evidence="4 7" id="KW-0808">Transferase</keyword>
<organism evidence="8 10">
    <name type="scientific">Corynebacterium glucuronolyticum</name>
    <dbReference type="NCBI Taxonomy" id="39791"/>
    <lineage>
        <taxon>Bacteria</taxon>
        <taxon>Bacillati</taxon>
        <taxon>Actinomycetota</taxon>
        <taxon>Actinomycetes</taxon>
        <taxon>Mycobacteriales</taxon>
        <taxon>Corynebacteriaceae</taxon>
        <taxon>Corynebacterium</taxon>
    </lineage>
</organism>
<evidence type="ECO:0000313" key="10">
    <source>
        <dbReference type="Proteomes" id="UP000596145"/>
    </source>
</evidence>
<dbReference type="RefSeq" id="WP_005389451.1">
    <property type="nucleotide sequence ID" value="NZ_CP066007.1"/>
</dbReference>
<comment type="cofactor">
    <cofactor evidence="1">
        <name>Mg(2+)</name>
        <dbReference type="ChEBI" id="CHEBI:18420"/>
    </cofactor>
</comment>
<dbReference type="SFLD" id="SFLDS00005">
    <property type="entry name" value="Isoprenoid_Synthase_Type_I"/>
    <property type="match status" value="1"/>
</dbReference>
<comment type="pathway">
    <text evidence="2">Isoprenoid biosynthesis.</text>
</comment>
<evidence type="ECO:0000256" key="2">
    <source>
        <dbReference type="ARBA" id="ARBA00005128"/>
    </source>
</evidence>
<dbReference type="PANTHER" id="PTHR12001">
    <property type="entry name" value="GERANYLGERANYL PYROPHOSPHATE SYNTHASE"/>
    <property type="match status" value="1"/>
</dbReference>
<dbReference type="InterPro" id="IPR008949">
    <property type="entry name" value="Isoprenoid_synthase_dom_sf"/>
</dbReference>
<keyword evidence="6" id="KW-0460">Magnesium</keyword>
<evidence type="ECO:0000256" key="1">
    <source>
        <dbReference type="ARBA" id="ARBA00001946"/>
    </source>
</evidence>
<name>A0A7T4BNB5_9CORY</name>
<dbReference type="AlphaFoldDB" id="A0A7T4BNB5"/>
<dbReference type="Proteomes" id="UP000617681">
    <property type="component" value="Chromosome"/>
</dbReference>
<evidence type="ECO:0000313" key="8">
    <source>
        <dbReference type="EMBL" id="QQB45415.1"/>
    </source>
</evidence>
<proteinExistence type="inferred from homology"/>
<dbReference type="Proteomes" id="UP000596145">
    <property type="component" value="Chromosome"/>
</dbReference>
<accession>A0A7T4BNB5</accession>
<evidence type="ECO:0000256" key="6">
    <source>
        <dbReference type="ARBA" id="ARBA00022842"/>
    </source>
</evidence>
<dbReference type="PANTHER" id="PTHR12001:SF85">
    <property type="entry name" value="SHORT CHAIN ISOPRENYL DIPHOSPHATE SYNTHASE"/>
    <property type="match status" value="1"/>
</dbReference>